<sequence length="68" mass="7778">MRALCPSCGFHHEVVRVLEDGHGESRKDVYQVAPLAECERTWISDQELLEARARFGTEAIVQDDEYDV</sequence>
<proteinExistence type="predicted"/>
<dbReference type="AlphaFoldDB" id="A0A4U1J9A6"/>
<keyword evidence="2" id="KW-1185">Reference proteome</keyword>
<evidence type="ECO:0000313" key="2">
    <source>
        <dbReference type="Proteomes" id="UP000309215"/>
    </source>
</evidence>
<organism evidence="1 2">
    <name type="scientific">Polyangium fumosum</name>
    <dbReference type="NCBI Taxonomy" id="889272"/>
    <lineage>
        <taxon>Bacteria</taxon>
        <taxon>Pseudomonadati</taxon>
        <taxon>Myxococcota</taxon>
        <taxon>Polyangia</taxon>
        <taxon>Polyangiales</taxon>
        <taxon>Polyangiaceae</taxon>
        <taxon>Polyangium</taxon>
    </lineage>
</organism>
<comment type="caution">
    <text evidence="1">The sequence shown here is derived from an EMBL/GenBank/DDBJ whole genome shotgun (WGS) entry which is preliminary data.</text>
</comment>
<dbReference type="EMBL" id="SSMQ01000023">
    <property type="protein sequence ID" value="TKD04965.1"/>
    <property type="molecule type" value="Genomic_DNA"/>
</dbReference>
<reference evidence="1 2" key="1">
    <citation type="submission" date="2019-04" db="EMBL/GenBank/DDBJ databases">
        <authorList>
            <person name="Li Y."/>
            <person name="Wang J."/>
        </authorList>
    </citation>
    <scope>NUCLEOTIDE SEQUENCE [LARGE SCALE GENOMIC DNA]</scope>
    <source>
        <strain evidence="1 2">DSM 14668</strain>
    </source>
</reference>
<accession>A0A4U1J9A6</accession>
<dbReference type="OrthoDB" id="5519701at2"/>
<name>A0A4U1J9A6_9BACT</name>
<dbReference type="Proteomes" id="UP000309215">
    <property type="component" value="Unassembled WGS sequence"/>
</dbReference>
<gene>
    <name evidence="1" type="ORF">E8A74_22100</name>
</gene>
<evidence type="ECO:0000313" key="1">
    <source>
        <dbReference type="EMBL" id="TKD04965.1"/>
    </source>
</evidence>
<protein>
    <submittedName>
        <fullName evidence="1">Uncharacterized protein</fullName>
    </submittedName>
</protein>
<dbReference type="RefSeq" id="WP_136931046.1">
    <property type="nucleotide sequence ID" value="NZ_SSMQ01000023.1"/>
</dbReference>